<proteinExistence type="inferred from homology"/>
<evidence type="ECO:0000256" key="2">
    <source>
        <dbReference type="ARBA" id="ARBA00007185"/>
    </source>
</evidence>
<accession>A0A250DGH4</accession>
<dbReference type="FunFam" id="3.20.19.10:FF:000006">
    <property type="entry name" value="Aconitate hydratase 1"/>
    <property type="match status" value="1"/>
</dbReference>
<dbReference type="InterPro" id="IPR015928">
    <property type="entry name" value="Aconitase/3IPM_dehydase_swvl"/>
</dbReference>
<dbReference type="SUPFAM" id="SSF52016">
    <property type="entry name" value="LeuD/IlvD-like"/>
    <property type="match status" value="1"/>
</dbReference>
<dbReference type="NCBIfam" id="NF006757">
    <property type="entry name" value="PRK09277.1"/>
    <property type="match status" value="1"/>
</dbReference>
<dbReference type="EMBL" id="CP023284">
    <property type="protein sequence ID" value="ATA53231.1"/>
    <property type="molecule type" value="Genomic_DNA"/>
</dbReference>
<comment type="cofactor">
    <cofactor evidence="1">
        <name>[4Fe-4S] cluster</name>
        <dbReference type="ChEBI" id="CHEBI:49883"/>
    </cofactor>
</comment>
<dbReference type="Pfam" id="PF00694">
    <property type="entry name" value="Aconitase_C"/>
    <property type="match status" value="1"/>
</dbReference>
<evidence type="ECO:0000313" key="11">
    <source>
        <dbReference type="Proteomes" id="UP000217154"/>
    </source>
</evidence>
<dbReference type="GO" id="GO:0019679">
    <property type="term" value="P:propionate metabolic process, methylcitrate cycle"/>
    <property type="evidence" value="ECO:0007669"/>
    <property type="project" value="InterPro"/>
</dbReference>
<dbReference type="InterPro" id="IPR036008">
    <property type="entry name" value="Aconitase_4Fe-4S_dom"/>
</dbReference>
<keyword evidence="6" id="KW-0411">Iron-sulfur</keyword>
<comment type="similarity">
    <text evidence="2">Belongs to the aconitase/IPM isomerase family.</text>
</comment>
<gene>
    <name evidence="10" type="primary">acnD</name>
    <name evidence="10" type="ORF">CKY39_08425</name>
</gene>
<evidence type="ECO:0000256" key="1">
    <source>
        <dbReference type="ARBA" id="ARBA00001966"/>
    </source>
</evidence>
<evidence type="ECO:0000259" key="9">
    <source>
        <dbReference type="Pfam" id="PF00694"/>
    </source>
</evidence>
<evidence type="ECO:0000259" key="8">
    <source>
        <dbReference type="Pfam" id="PF00330"/>
    </source>
</evidence>
<evidence type="ECO:0000313" key="10">
    <source>
        <dbReference type="EMBL" id="ATA53231.1"/>
    </source>
</evidence>
<evidence type="ECO:0000256" key="5">
    <source>
        <dbReference type="ARBA" id="ARBA00023004"/>
    </source>
</evidence>
<evidence type="ECO:0000256" key="7">
    <source>
        <dbReference type="ARBA" id="ARBA00023501"/>
    </source>
</evidence>
<feature type="domain" description="Aconitase/3-isopropylmalate dehydratase large subunit alpha/beta/alpha" evidence="8">
    <location>
        <begin position="67"/>
        <end position="533"/>
    </location>
</feature>
<reference evidence="10 11" key="1">
    <citation type="submission" date="2017-09" db="EMBL/GenBank/DDBJ databases">
        <title>The diverse metabolic capabilities of V. boronicumulans make it an excellent choice for continued studies on novel biodegradation.</title>
        <authorList>
            <person name="Sun S."/>
        </authorList>
    </citation>
    <scope>NUCLEOTIDE SEQUENCE [LARGE SCALE GENOMIC DNA]</scope>
    <source>
        <strain evidence="10 11">J1</strain>
    </source>
</reference>
<protein>
    <recommendedName>
        <fullName evidence="3">aconitate hydratase</fullName>
        <ecNumber evidence="3">4.2.1.3</ecNumber>
    </recommendedName>
</protein>
<dbReference type="PRINTS" id="PR00415">
    <property type="entry name" value="ACONITASE"/>
</dbReference>
<dbReference type="EC" id="4.2.1.3" evidence="3"/>
<sequence>MNTDYRKNLPGTALDYFDAREAVEAIRPGAWATMPYTARVHAENLVRRCDPAILVQSLTQLIERRRDHDFPWFPARVVCHDILGQTALVDLAGLRDAIAEQGGDPSQVNPVVPVQLIVDHSLAVECGGFDPDAFAKNRAIEDRRNEDRFHFIEWTKRAFRNMEVIPPGNGIMHQINLERMSPVVHAQDGVAYPDTLVGTDSHTPHVDALGVVAVGVGGLEAENVMLGRASWMRLPDIVGVRLAGRPQPGITATDVVLALTEFLRAAKVVGAYLEFHGEGAASLTLGDRATISNMAPEYGATAAMFAIDTQTLDYLRLTGRADEQVRLVEVYAKQAGLWADTLAEVEYERVLQFDLSTVVRNMAGPSNPHARVATADLAARGIAAPWDNVPGQMPDGAVIIAAITSCTNTSNPRNVIAAGLLARNANRVGLARKPWVKTSLAPGSKAVTLYLEDAGLMRELEQLGFGVVAYACTSCNGMSGALDPAIQQEIVDRDLYATAVLSGNRNFDGRIHPYAKQAFLASPPLVVAYAIAGTVRFDIEKDVLTVVDGKEIRLKDLWPSDEEIDAIVKASVKPAHFRQVYEPMFAIQPDTGEQVAPLYDWRPASTYIRRPPYWEGALAGERTLTGMRPLAILPDNITTDHLSPSNAILLDSAAGQYLQRMGLPEDDFNSYATHRGDHLTAQRATFANPTLKNEMVRKADGTVRAGSLARVEPEGEVMRMWEAIETYMLRKQPLIIVAGADYGQGSSRDWAAKGVRLAGVEAIAAEGFERIHRTNLIGMGVLPLEFKPGTNRLTLGLDGTETYDVTGARTPRADLMLVVHRRNGERLDVPMTCRLDTAEEVSIYEAGGVLQRFAQDFLAATKAD</sequence>
<dbReference type="Gene3D" id="3.20.19.10">
    <property type="entry name" value="Aconitase, domain 4"/>
    <property type="match status" value="1"/>
</dbReference>
<comment type="catalytic activity">
    <reaction evidence="7">
        <text>citrate = D-threo-isocitrate</text>
        <dbReference type="Rhea" id="RHEA:10336"/>
        <dbReference type="ChEBI" id="CHEBI:15562"/>
        <dbReference type="ChEBI" id="CHEBI:16947"/>
        <dbReference type="EC" id="4.2.1.3"/>
    </reaction>
</comment>
<dbReference type="InterPro" id="IPR000573">
    <property type="entry name" value="AconitaseA/IPMdHydase_ssu_swvl"/>
</dbReference>
<dbReference type="GO" id="GO:0051536">
    <property type="term" value="F:iron-sulfur cluster binding"/>
    <property type="evidence" value="ECO:0007669"/>
    <property type="project" value="UniProtKB-KW"/>
</dbReference>
<dbReference type="Pfam" id="PF00330">
    <property type="entry name" value="Aconitase"/>
    <property type="match status" value="1"/>
</dbReference>
<dbReference type="InterPro" id="IPR001030">
    <property type="entry name" value="Acoase/IPM_deHydtase_lsu_aba"/>
</dbReference>
<dbReference type="Gene3D" id="6.10.190.10">
    <property type="match status" value="1"/>
</dbReference>
<dbReference type="NCBIfam" id="NF009520">
    <property type="entry name" value="PRK12881.1"/>
    <property type="match status" value="1"/>
</dbReference>
<keyword evidence="4" id="KW-0479">Metal-binding</keyword>
<feature type="domain" description="Aconitase A/isopropylmalate dehydratase small subunit swivel" evidence="9">
    <location>
        <begin position="656"/>
        <end position="788"/>
    </location>
</feature>
<keyword evidence="5" id="KW-0408">Iron</keyword>
<dbReference type="RefSeq" id="WP_095744094.1">
    <property type="nucleotide sequence ID" value="NZ_CP023284.1"/>
</dbReference>
<dbReference type="Gene3D" id="3.30.499.10">
    <property type="entry name" value="Aconitase, domain 3"/>
    <property type="match status" value="2"/>
</dbReference>
<dbReference type="SUPFAM" id="SSF53732">
    <property type="entry name" value="Aconitase iron-sulfur domain"/>
    <property type="match status" value="1"/>
</dbReference>
<dbReference type="Proteomes" id="UP000217154">
    <property type="component" value="Chromosome"/>
</dbReference>
<evidence type="ECO:0000256" key="4">
    <source>
        <dbReference type="ARBA" id="ARBA00022723"/>
    </source>
</evidence>
<dbReference type="InterPro" id="IPR015931">
    <property type="entry name" value="Acnase/IPM_dHydase_lsu_aba_1/3"/>
</dbReference>
<evidence type="ECO:0000256" key="6">
    <source>
        <dbReference type="ARBA" id="ARBA00023014"/>
    </source>
</evidence>
<name>A0A250DGH4_9BURK</name>
<organism evidence="10 11">
    <name type="scientific">Variovorax boronicumulans</name>
    <dbReference type="NCBI Taxonomy" id="436515"/>
    <lineage>
        <taxon>Bacteria</taxon>
        <taxon>Pseudomonadati</taxon>
        <taxon>Pseudomonadota</taxon>
        <taxon>Betaproteobacteria</taxon>
        <taxon>Burkholderiales</taxon>
        <taxon>Comamonadaceae</taxon>
        <taxon>Variovorax</taxon>
    </lineage>
</organism>
<dbReference type="NCBIfam" id="TIGR02333">
    <property type="entry name" value="2met_isocit_dHY"/>
    <property type="match status" value="1"/>
</dbReference>
<dbReference type="InterPro" id="IPR012708">
    <property type="entry name" value="2Me_IsoCit_deHydtase_FeS-dep"/>
</dbReference>
<dbReference type="PANTHER" id="PTHR11670">
    <property type="entry name" value="ACONITASE/IRON-RESPONSIVE ELEMENT FAMILY MEMBER"/>
    <property type="match status" value="1"/>
</dbReference>
<dbReference type="AlphaFoldDB" id="A0A250DGH4"/>
<dbReference type="GO" id="GO:0046872">
    <property type="term" value="F:metal ion binding"/>
    <property type="evidence" value="ECO:0007669"/>
    <property type="project" value="UniProtKB-KW"/>
</dbReference>
<evidence type="ECO:0000256" key="3">
    <source>
        <dbReference type="ARBA" id="ARBA00012926"/>
    </source>
</evidence>
<dbReference type="KEGG" id="vbo:CKY39_08425"/>
<dbReference type="GO" id="GO:0003994">
    <property type="term" value="F:aconitate hydratase activity"/>
    <property type="evidence" value="ECO:0007669"/>
    <property type="project" value="UniProtKB-EC"/>
</dbReference>
<dbReference type="InterPro" id="IPR006249">
    <property type="entry name" value="Aconitase/IRP2"/>
</dbReference>